<proteinExistence type="predicted"/>
<dbReference type="InterPro" id="IPR010730">
    <property type="entry name" value="HET"/>
</dbReference>
<dbReference type="PANTHER" id="PTHR33112">
    <property type="entry name" value="DOMAIN PROTEIN, PUTATIVE-RELATED"/>
    <property type="match status" value="1"/>
</dbReference>
<dbReference type="Proteomes" id="UP000799777">
    <property type="component" value="Unassembled WGS sequence"/>
</dbReference>
<dbReference type="Pfam" id="PF06985">
    <property type="entry name" value="HET"/>
    <property type="match status" value="1"/>
</dbReference>
<organism evidence="2 3">
    <name type="scientific">Setomelanomma holmii</name>
    <dbReference type="NCBI Taxonomy" id="210430"/>
    <lineage>
        <taxon>Eukaryota</taxon>
        <taxon>Fungi</taxon>
        <taxon>Dikarya</taxon>
        <taxon>Ascomycota</taxon>
        <taxon>Pezizomycotina</taxon>
        <taxon>Dothideomycetes</taxon>
        <taxon>Pleosporomycetidae</taxon>
        <taxon>Pleosporales</taxon>
        <taxon>Pleosporineae</taxon>
        <taxon>Phaeosphaeriaceae</taxon>
        <taxon>Setomelanomma</taxon>
    </lineage>
</organism>
<dbReference type="OrthoDB" id="3486565at2759"/>
<dbReference type="PANTHER" id="PTHR33112:SF16">
    <property type="entry name" value="HETEROKARYON INCOMPATIBILITY DOMAIN-CONTAINING PROTEIN"/>
    <property type="match status" value="1"/>
</dbReference>
<gene>
    <name evidence="2" type="ORF">EK21DRAFT_70240</name>
</gene>
<dbReference type="EMBL" id="ML978216">
    <property type="protein sequence ID" value="KAF2028158.1"/>
    <property type="molecule type" value="Genomic_DNA"/>
</dbReference>
<name>A0A9P4LJY7_9PLEO</name>
<dbReference type="AlphaFoldDB" id="A0A9P4LJY7"/>
<reference evidence="2" key="1">
    <citation type="journal article" date="2020" name="Stud. Mycol.">
        <title>101 Dothideomycetes genomes: a test case for predicting lifestyles and emergence of pathogens.</title>
        <authorList>
            <person name="Haridas S."/>
            <person name="Albert R."/>
            <person name="Binder M."/>
            <person name="Bloem J."/>
            <person name="Labutti K."/>
            <person name="Salamov A."/>
            <person name="Andreopoulos B."/>
            <person name="Baker S."/>
            <person name="Barry K."/>
            <person name="Bills G."/>
            <person name="Bluhm B."/>
            <person name="Cannon C."/>
            <person name="Castanera R."/>
            <person name="Culley D."/>
            <person name="Daum C."/>
            <person name="Ezra D."/>
            <person name="Gonzalez J."/>
            <person name="Henrissat B."/>
            <person name="Kuo A."/>
            <person name="Liang C."/>
            <person name="Lipzen A."/>
            <person name="Lutzoni F."/>
            <person name="Magnuson J."/>
            <person name="Mondo S."/>
            <person name="Nolan M."/>
            <person name="Ohm R."/>
            <person name="Pangilinan J."/>
            <person name="Park H.-J."/>
            <person name="Ramirez L."/>
            <person name="Alfaro M."/>
            <person name="Sun H."/>
            <person name="Tritt A."/>
            <person name="Yoshinaga Y."/>
            <person name="Zwiers L.-H."/>
            <person name="Turgeon B."/>
            <person name="Goodwin S."/>
            <person name="Spatafora J."/>
            <person name="Crous P."/>
            <person name="Grigoriev I."/>
        </authorList>
    </citation>
    <scope>NUCLEOTIDE SEQUENCE</scope>
    <source>
        <strain evidence="2">CBS 110217</strain>
    </source>
</reference>
<evidence type="ECO:0000313" key="3">
    <source>
        <dbReference type="Proteomes" id="UP000799777"/>
    </source>
</evidence>
<protein>
    <submittedName>
        <fullName evidence="2">HET-domain-containing protein</fullName>
    </submittedName>
</protein>
<feature type="domain" description="Heterokaryon incompatibility" evidence="1">
    <location>
        <begin position="58"/>
        <end position="234"/>
    </location>
</feature>
<sequence>MWISHCDKSHECWSIDNQRFVPPRLLDLRAFDHESSLDLKLIARYDAPANSFSALAHYATLSHCWGDPAEYMGRAIRPVTTTKHNLSDRMSRIAFNTLSRTFSDAVSIARQLSLRYLWIDSLRIIQDDEADWARESSLMDKVYGNSYCTLAALSSRNGDFGCRQAPYLNMGNLYPTAIMDISKDSVRFRPFRGSVSLSSWDKHYDGTEWYEWSGRGKSPSTNSPLRYRAWTMQEGKLSRRVVYFGKDQLLWSCRQLKATAQLPWQEARTAIDSLGQIKPSDWNVSFNQQRAEDKWYTLVEDFMSRSLTCTTDRLPALSRLAREFQYEFPTSRYVAGMWTEHLPGSLLWYNTSKNCTPMQNIRGSFLVLGLPCQVEYE</sequence>
<accession>A0A9P4LJY7</accession>
<keyword evidence="3" id="KW-1185">Reference proteome</keyword>
<evidence type="ECO:0000259" key="1">
    <source>
        <dbReference type="Pfam" id="PF06985"/>
    </source>
</evidence>
<evidence type="ECO:0000313" key="2">
    <source>
        <dbReference type="EMBL" id="KAF2028158.1"/>
    </source>
</evidence>
<comment type="caution">
    <text evidence="2">The sequence shown here is derived from an EMBL/GenBank/DDBJ whole genome shotgun (WGS) entry which is preliminary data.</text>
</comment>